<gene>
    <name evidence="1" type="ORF">HMPREF0731_3375</name>
</gene>
<dbReference type="SUPFAM" id="SSF64518">
    <property type="entry name" value="Phase 1 flagellin"/>
    <property type="match status" value="1"/>
</dbReference>
<protein>
    <submittedName>
        <fullName evidence="1">Uncharacterized protein</fullName>
    </submittedName>
</protein>
<dbReference type="EMBL" id="ADVL01000671">
    <property type="protein sequence ID" value="EFH10396.1"/>
    <property type="molecule type" value="Genomic_DNA"/>
</dbReference>
<dbReference type="Proteomes" id="UP000005324">
    <property type="component" value="Unassembled WGS sequence"/>
</dbReference>
<evidence type="ECO:0000313" key="2">
    <source>
        <dbReference type="Proteomes" id="UP000005324"/>
    </source>
</evidence>
<comment type="caution">
    <text evidence="1">The sequence shown here is derived from an EMBL/GenBank/DDBJ whole genome shotgun (WGS) entry which is preliminary data.</text>
</comment>
<dbReference type="HOGENOM" id="CLU_1128376_0_0_5"/>
<evidence type="ECO:0000313" key="1">
    <source>
        <dbReference type="EMBL" id="EFH10396.1"/>
    </source>
</evidence>
<sequence length="246" mass="26232">MAMDTSSPRPGGQAGAIPAGLAGLGAALATPRATPGHLPELDQLLNVGRQLSSAKALLDVIGQVMDDVALLTDEAGRVLGLLCEPGLPESSWDAALLRYRHAFHEILALLAASRNVGAILLQGQGDPESGLARSLQRMDGIAGLLPRAPAERREAMQTLPHFEKVRMAVDEARDSFTLERRQVEAQLAMNLERLDHENEAMGALEDTDLTKEASRLQALQIRQQLAGHAIGLGALVPRCLQDLRGG</sequence>
<reference evidence="1 2" key="1">
    <citation type="submission" date="2010-04" db="EMBL/GenBank/DDBJ databases">
        <authorList>
            <person name="Qin X."/>
            <person name="Bachman B."/>
            <person name="Battles P."/>
            <person name="Bell A."/>
            <person name="Bess C."/>
            <person name="Bickham C."/>
            <person name="Chaboub L."/>
            <person name="Chen D."/>
            <person name="Coyle M."/>
            <person name="Deiros D.R."/>
            <person name="Dinh H."/>
            <person name="Forbes L."/>
            <person name="Fowler G."/>
            <person name="Francisco L."/>
            <person name="Fu Q."/>
            <person name="Gubbala S."/>
            <person name="Hale W."/>
            <person name="Han Y."/>
            <person name="Hemphill L."/>
            <person name="Highlander S.K."/>
            <person name="Hirani K."/>
            <person name="Hogues M."/>
            <person name="Jackson L."/>
            <person name="Jakkamsetti A."/>
            <person name="Javaid M."/>
            <person name="Jiang H."/>
            <person name="Korchina V."/>
            <person name="Kovar C."/>
            <person name="Lara F."/>
            <person name="Lee S."/>
            <person name="Mata R."/>
            <person name="Mathew T."/>
            <person name="Moen C."/>
            <person name="Morales K."/>
            <person name="Munidasa M."/>
            <person name="Nazareth L."/>
            <person name="Ngo R."/>
            <person name="Nguyen L."/>
            <person name="Okwuonu G."/>
            <person name="Ongeri F."/>
            <person name="Patil S."/>
            <person name="Petrosino J."/>
            <person name="Pham C."/>
            <person name="Pham P."/>
            <person name="Pu L.-L."/>
            <person name="Puazo M."/>
            <person name="Raj R."/>
            <person name="Reid J."/>
            <person name="Rouhana J."/>
            <person name="Saada N."/>
            <person name="Shang Y."/>
            <person name="Simmons D."/>
            <person name="Thornton R."/>
            <person name="Warren J."/>
            <person name="Weissenberger G."/>
            <person name="Zhang J."/>
            <person name="Zhang L."/>
            <person name="Zhou C."/>
            <person name="Zhu D."/>
            <person name="Muzny D."/>
            <person name="Worley K."/>
            <person name="Gibbs R."/>
        </authorList>
    </citation>
    <scope>NUCLEOTIDE SEQUENCE [LARGE SCALE GENOMIC DNA]</scope>
    <source>
        <strain evidence="1 2">ATCC 49957</strain>
    </source>
</reference>
<accession>D5RQL3</accession>
<name>D5RQL3_9PROT</name>
<proteinExistence type="predicted"/>
<dbReference type="AlphaFoldDB" id="D5RQL3"/>
<keyword evidence="2" id="KW-1185">Reference proteome</keyword>
<organism evidence="1 2">
    <name type="scientific">Pseudoroseomonas cervicalis ATCC 49957</name>
    <dbReference type="NCBI Taxonomy" id="525371"/>
    <lineage>
        <taxon>Bacteria</taxon>
        <taxon>Pseudomonadati</taxon>
        <taxon>Pseudomonadota</taxon>
        <taxon>Alphaproteobacteria</taxon>
        <taxon>Acetobacterales</taxon>
        <taxon>Roseomonadaceae</taxon>
        <taxon>Roseomonas</taxon>
    </lineage>
</organism>